<evidence type="ECO:0000256" key="3">
    <source>
        <dbReference type="ARBA" id="ARBA00022989"/>
    </source>
</evidence>
<keyword evidence="5" id="KW-0769">Symport</keyword>
<organism evidence="6 7">
    <name type="scientific">Elizabethkingia argenteiflava</name>
    <dbReference type="NCBI Taxonomy" id="2681556"/>
    <lineage>
        <taxon>Bacteria</taxon>
        <taxon>Pseudomonadati</taxon>
        <taxon>Bacteroidota</taxon>
        <taxon>Flavobacteriia</taxon>
        <taxon>Flavobacteriales</taxon>
        <taxon>Weeksellaceae</taxon>
        <taxon>Elizabethkingia</taxon>
    </lineage>
</organism>
<dbReference type="GO" id="GO:0015086">
    <property type="term" value="F:cadmium ion transmembrane transporter activity"/>
    <property type="evidence" value="ECO:0007669"/>
    <property type="project" value="TreeGrafter"/>
</dbReference>
<dbReference type="GO" id="GO:0005384">
    <property type="term" value="F:manganese ion transmembrane transporter activity"/>
    <property type="evidence" value="ECO:0007669"/>
    <property type="project" value="TreeGrafter"/>
</dbReference>
<dbReference type="GO" id="GO:0015293">
    <property type="term" value="F:symporter activity"/>
    <property type="evidence" value="ECO:0007669"/>
    <property type="project" value="UniProtKB-UniRule"/>
</dbReference>
<feature type="transmembrane region" description="Helical" evidence="5">
    <location>
        <begin position="128"/>
        <end position="150"/>
    </location>
</feature>
<name>A0A845PYE8_9FLAO</name>
<keyword evidence="5" id="KW-0813">Transport</keyword>
<feature type="transmembrane region" description="Helical" evidence="5">
    <location>
        <begin position="339"/>
        <end position="357"/>
    </location>
</feature>
<feature type="transmembrane region" description="Helical" evidence="5">
    <location>
        <begin position="296"/>
        <end position="319"/>
    </location>
</feature>
<keyword evidence="2 5" id="KW-0812">Transmembrane</keyword>
<protein>
    <recommendedName>
        <fullName evidence="5">Divalent metal cation transporter MntH</fullName>
    </recommendedName>
</protein>
<feature type="transmembrane region" description="Helical" evidence="5">
    <location>
        <begin position="202"/>
        <end position="220"/>
    </location>
</feature>
<feature type="transmembrane region" description="Helical" evidence="5">
    <location>
        <begin position="363"/>
        <end position="385"/>
    </location>
</feature>
<dbReference type="EMBL" id="JAAABJ010000629">
    <property type="protein sequence ID" value="NAW51846.1"/>
    <property type="molecule type" value="Genomic_DNA"/>
</dbReference>
<dbReference type="PANTHER" id="PTHR11706:SF101">
    <property type="entry name" value="MANGANESE TRANSPORTER SMF1"/>
    <property type="match status" value="1"/>
</dbReference>
<keyword evidence="5" id="KW-1003">Cell membrane</keyword>
<gene>
    <name evidence="5 6" type="primary">mntH</name>
    <name evidence="6" type="ORF">GNY06_10890</name>
</gene>
<dbReference type="AlphaFoldDB" id="A0A845PYE8"/>
<sequence length="468" mass="51978">MKDKSLHEIHETIDTKKLTGWRRIFSFFGPALLVSIGYMDPGNWATDLEAGSRFGYKLLFILLLSNLMALLLQNLSAKLGIVGRKDLAQVNQDLYPRKINFILYLLAEIAIIATDLAEVLGMALGLKLLFGIDLIWGVLITFIDTLLILYLQKLGVRKIESFILGLIFIIAGAFIFQLLLSQPSISSITGGLVPKKLSTEELYISIGIIGATVMPHNLYLHSSLVQSRKIDNDDESIKESLKYNFWDSAISLNFAFLVNAAILILAASTFHNSGNQELSSITDAYKMLAPILNNQFAPIAFAIALIAAGQSSTVTGTLAGQIVMEGYLNIKIKPFLRQLITRLLAIIPSIFVIIIYGDDKSESLLVFSQVVLSLQLSFAIIPLIFSVSSKKIMHHFRIKTPMKIAAWTIATIICGLNLFWLVSYSMEGFEHLSPQSKLLNILGIIGFLSLLICTLYYPLKKEKHDEMS</sequence>
<feature type="transmembrane region" description="Helical" evidence="5">
    <location>
        <begin position="59"/>
        <end position="81"/>
    </location>
</feature>
<comment type="caution">
    <text evidence="6">The sequence shown here is derived from an EMBL/GenBank/DDBJ whole genome shotgun (WGS) entry which is preliminary data.</text>
</comment>
<feature type="transmembrane region" description="Helical" evidence="5">
    <location>
        <begin position="438"/>
        <end position="459"/>
    </location>
</feature>
<keyword evidence="3 5" id="KW-1133">Transmembrane helix</keyword>
<feature type="transmembrane region" description="Helical" evidence="5">
    <location>
        <begin position="162"/>
        <end position="182"/>
    </location>
</feature>
<evidence type="ECO:0000256" key="2">
    <source>
        <dbReference type="ARBA" id="ARBA00022692"/>
    </source>
</evidence>
<dbReference type="NCBIfam" id="NF037982">
    <property type="entry name" value="Nramp_1"/>
    <property type="match status" value="1"/>
</dbReference>
<accession>A0A845PYE8</accession>
<dbReference type="HAMAP" id="MF_00221">
    <property type="entry name" value="NRAMP"/>
    <property type="match status" value="1"/>
</dbReference>
<keyword evidence="7" id="KW-1185">Reference proteome</keyword>
<feature type="transmembrane region" description="Helical" evidence="5">
    <location>
        <begin position="101"/>
        <end position="122"/>
    </location>
</feature>
<reference evidence="6 7" key="1">
    <citation type="submission" date="2019-11" db="EMBL/GenBank/DDBJ databases">
        <title>Characterization of Elizabethkingia argenteiflava sp. nov., isolated from inner surface of Soybean Pods.</title>
        <authorList>
            <person name="Mo S."/>
        </authorList>
    </citation>
    <scope>NUCLEOTIDE SEQUENCE [LARGE SCALE GENOMIC DNA]</scope>
    <source>
        <strain evidence="6 7">YB22</strain>
    </source>
</reference>
<comment type="caution">
    <text evidence="5">Lacks conserved residue(s) required for the propagation of feature annotation.</text>
</comment>
<dbReference type="GO" id="GO:0034755">
    <property type="term" value="P:iron ion transmembrane transport"/>
    <property type="evidence" value="ECO:0007669"/>
    <property type="project" value="TreeGrafter"/>
</dbReference>
<dbReference type="PANTHER" id="PTHR11706">
    <property type="entry name" value="SOLUTE CARRIER PROTEIN FAMILY 11 MEMBER"/>
    <property type="match status" value="1"/>
</dbReference>
<feature type="transmembrane region" description="Helical" evidence="5">
    <location>
        <begin position="21"/>
        <end position="39"/>
    </location>
</feature>
<dbReference type="GO" id="GO:0046872">
    <property type="term" value="F:metal ion binding"/>
    <property type="evidence" value="ECO:0007669"/>
    <property type="project" value="UniProtKB-UniRule"/>
</dbReference>
<keyword evidence="4 5" id="KW-0472">Membrane</keyword>
<dbReference type="NCBIfam" id="NF001923">
    <property type="entry name" value="PRK00701.1"/>
    <property type="match status" value="1"/>
</dbReference>
<dbReference type="Pfam" id="PF01566">
    <property type="entry name" value="Nramp"/>
    <property type="match status" value="1"/>
</dbReference>
<evidence type="ECO:0000256" key="1">
    <source>
        <dbReference type="ARBA" id="ARBA00004141"/>
    </source>
</evidence>
<dbReference type="PRINTS" id="PR00447">
    <property type="entry name" value="NATRESASSCMP"/>
</dbReference>
<comment type="similarity">
    <text evidence="5">Belongs to the NRAMP family.</text>
</comment>
<dbReference type="NCBIfam" id="TIGR01197">
    <property type="entry name" value="nramp"/>
    <property type="match status" value="1"/>
</dbReference>
<evidence type="ECO:0000313" key="7">
    <source>
        <dbReference type="Proteomes" id="UP000553459"/>
    </source>
</evidence>
<feature type="transmembrane region" description="Helical" evidence="5">
    <location>
        <begin position="250"/>
        <end position="270"/>
    </location>
</feature>
<evidence type="ECO:0000256" key="5">
    <source>
        <dbReference type="HAMAP-Rule" id="MF_00221"/>
    </source>
</evidence>
<feature type="transmembrane region" description="Helical" evidence="5">
    <location>
        <begin position="405"/>
        <end position="426"/>
    </location>
</feature>
<comment type="function">
    <text evidence="5">H(+)-stimulated, divalent metal cation uptake system.</text>
</comment>
<evidence type="ECO:0000256" key="4">
    <source>
        <dbReference type="ARBA" id="ARBA00023136"/>
    </source>
</evidence>
<dbReference type="InterPro" id="IPR001046">
    <property type="entry name" value="NRAMP_fam"/>
</dbReference>
<comment type="subcellular location">
    <subcellularLocation>
        <location evidence="5">Cell membrane</location>
        <topology evidence="5">Multi-pass membrane protein</topology>
    </subcellularLocation>
    <subcellularLocation>
        <location evidence="1">Membrane</location>
        <topology evidence="1">Multi-pass membrane protein</topology>
    </subcellularLocation>
</comment>
<dbReference type="GO" id="GO:0005886">
    <property type="term" value="C:plasma membrane"/>
    <property type="evidence" value="ECO:0007669"/>
    <property type="project" value="UniProtKB-SubCell"/>
</dbReference>
<proteinExistence type="inferred from homology"/>
<keyword evidence="5" id="KW-0406">Ion transport</keyword>
<dbReference type="Proteomes" id="UP000553459">
    <property type="component" value="Unassembled WGS sequence"/>
</dbReference>
<evidence type="ECO:0000313" key="6">
    <source>
        <dbReference type="EMBL" id="NAW51846.1"/>
    </source>
</evidence>